<keyword evidence="12 15" id="KW-0472">Membrane</keyword>
<gene>
    <name evidence="18" type="primary">mrdA</name>
    <name evidence="18" type="ORF">D9R08_02195</name>
</gene>
<evidence type="ECO:0000256" key="3">
    <source>
        <dbReference type="ARBA" id="ARBA00022475"/>
    </source>
</evidence>
<evidence type="ECO:0000256" key="15">
    <source>
        <dbReference type="SAM" id="Phobius"/>
    </source>
</evidence>
<sequence length="650" mass="71273">MKRTPKETEDSARLIGRRSLIVAGVMAGTGAVLAGRMRYLQLERADDFRLLAEENRINIRLLPPARGLIFDRAGTLLAGNEQNYRITMVREDADDIDEVLRRLSELVNLDMGRLARAREEMLARAPFVPVTIADRLSWEELSTVAVNAPALPGVTPEFGLSRVYPLGADFAHVVGYVGPVSDWYLETTGDTDPVLQIPDFQVGRYNIEARMENSLRGRAGTKRVEVNAGGRVMRELDRDAATPGSDLQLTIDAGLQNYVEARMIGESAGAVVMEVQTGDVLALASAPTFDPNLFVRGISTTDWNTLNQDRYRPLANKAVQGLYPPGSTYKMIVAMAALEAGVITPEETVYCGGFTELGNRRFHCWRRGGHGHMNMIDSITQSCDVYYYELAQRTGIEAISAMARRFGCGVRHDVPLSGVVEGLAPTMQWKRENRGEDWLVGDTLNASIGQGFVLSSPLQLAVMTARLATGRMISPRMVKSIDGREAGPLHGEDMGLHPDHLALIQQGMYRVNNHRRGTAYRSRTEDAAYTIAGKTGTSQVRNITAAERRAGVISNADLPWERRDHALYVGYAPYENPRYAVSVVVEHGGGGSTAAAPIARDILLRAQHGDVPPPELYPADQRREIENLHERLPLRPAPPVDGPTGGSSQA</sequence>
<evidence type="ECO:0000256" key="1">
    <source>
        <dbReference type="ARBA" id="ARBA00004167"/>
    </source>
</evidence>
<dbReference type="GO" id="GO:0008658">
    <property type="term" value="F:penicillin binding"/>
    <property type="evidence" value="ECO:0007669"/>
    <property type="project" value="InterPro"/>
</dbReference>
<keyword evidence="7 15" id="KW-0812">Transmembrane</keyword>
<dbReference type="NCBIfam" id="TIGR03423">
    <property type="entry name" value="pbp2_mrdA"/>
    <property type="match status" value="1"/>
</dbReference>
<organism evidence="18 19">
    <name type="scientific">Rhodophyticola porphyridii</name>
    <dbReference type="NCBI Taxonomy" id="1852017"/>
    <lineage>
        <taxon>Bacteria</taxon>
        <taxon>Pseudomonadati</taxon>
        <taxon>Pseudomonadota</taxon>
        <taxon>Alphaproteobacteria</taxon>
        <taxon>Rhodobacterales</taxon>
        <taxon>Roseobacteraceae</taxon>
        <taxon>Rhodophyticola</taxon>
    </lineage>
</organism>
<evidence type="ECO:0000313" key="19">
    <source>
        <dbReference type="Proteomes" id="UP000281343"/>
    </source>
</evidence>
<feature type="compositionally biased region" description="Basic and acidic residues" evidence="14">
    <location>
        <begin position="620"/>
        <end position="633"/>
    </location>
</feature>
<evidence type="ECO:0000256" key="13">
    <source>
        <dbReference type="ARBA" id="ARBA00023316"/>
    </source>
</evidence>
<dbReference type="Pfam" id="PF00905">
    <property type="entry name" value="Transpeptidase"/>
    <property type="match status" value="1"/>
</dbReference>
<dbReference type="EMBL" id="RCNT01000001">
    <property type="protein sequence ID" value="RMA43756.1"/>
    <property type="molecule type" value="Genomic_DNA"/>
</dbReference>
<feature type="region of interest" description="Disordered" evidence="14">
    <location>
        <begin position="609"/>
        <end position="650"/>
    </location>
</feature>
<dbReference type="PANTHER" id="PTHR30627">
    <property type="entry name" value="PEPTIDOGLYCAN D,D-TRANSPEPTIDASE"/>
    <property type="match status" value="1"/>
</dbReference>
<dbReference type="GO" id="GO:0006508">
    <property type="term" value="P:proteolysis"/>
    <property type="evidence" value="ECO:0007669"/>
    <property type="project" value="UniProtKB-KW"/>
</dbReference>
<keyword evidence="9" id="KW-0133">Cell shape</keyword>
<evidence type="ECO:0000259" key="16">
    <source>
        <dbReference type="Pfam" id="PF00905"/>
    </source>
</evidence>
<evidence type="ECO:0000256" key="14">
    <source>
        <dbReference type="SAM" id="MobiDB-lite"/>
    </source>
</evidence>
<feature type="domain" description="Penicillin-binding protein transpeptidase" evidence="16">
    <location>
        <begin position="269"/>
        <end position="603"/>
    </location>
</feature>
<evidence type="ECO:0000256" key="4">
    <source>
        <dbReference type="ARBA" id="ARBA00022519"/>
    </source>
</evidence>
<keyword evidence="3" id="KW-1003">Cell membrane</keyword>
<evidence type="ECO:0000256" key="9">
    <source>
        <dbReference type="ARBA" id="ARBA00022960"/>
    </source>
</evidence>
<dbReference type="FunFam" id="3.40.710.10:FF:000024">
    <property type="entry name" value="Penicillin-binding protein 2"/>
    <property type="match status" value="1"/>
</dbReference>
<name>A0A3L9YCL8_9RHOB</name>
<dbReference type="GO" id="GO:0009252">
    <property type="term" value="P:peptidoglycan biosynthetic process"/>
    <property type="evidence" value="ECO:0007669"/>
    <property type="project" value="UniProtKB-KW"/>
</dbReference>
<dbReference type="InterPro" id="IPR017790">
    <property type="entry name" value="Penicillin-binding_protein_2"/>
</dbReference>
<keyword evidence="4" id="KW-0997">Cell inner membrane</keyword>
<dbReference type="GO" id="GO:0009002">
    <property type="term" value="F:serine-type D-Ala-D-Ala carboxypeptidase activity"/>
    <property type="evidence" value="ECO:0007669"/>
    <property type="project" value="InterPro"/>
</dbReference>
<accession>A0A3L9YCL8</accession>
<evidence type="ECO:0000256" key="2">
    <source>
        <dbReference type="ARBA" id="ARBA00004236"/>
    </source>
</evidence>
<dbReference type="InterPro" id="IPR036138">
    <property type="entry name" value="PBP_dimer_sf"/>
</dbReference>
<dbReference type="Gene3D" id="3.40.710.10">
    <property type="entry name" value="DD-peptidase/beta-lactamase superfamily"/>
    <property type="match status" value="1"/>
</dbReference>
<dbReference type="OrthoDB" id="9766847at2"/>
<dbReference type="GO" id="GO:0071555">
    <property type="term" value="P:cell wall organization"/>
    <property type="evidence" value="ECO:0007669"/>
    <property type="project" value="UniProtKB-KW"/>
</dbReference>
<keyword evidence="13" id="KW-0961">Cell wall biogenesis/degradation</keyword>
<dbReference type="SUPFAM" id="SSF56601">
    <property type="entry name" value="beta-lactamase/transpeptidase-like"/>
    <property type="match status" value="1"/>
</dbReference>
<dbReference type="PANTHER" id="PTHR30627:SF2">
    <property type="entry name" value="PEPTIDOGLYCAN D,D-TRANSPEPTIDASE MRDA"/>
    <property type="match status" value="1"/>
</dbReference>
<feature type="transmembrane region" description="Helical" evidence="15">
    <location>
        <begin position="20"/>
        <end position="39"/>
    </location>
</feature>
<dbReference type="GO" id="GO:0005886">
    <property type="term" value="C:plasma membrane"/>
    <property type="evidence" value="ECO:0007669"/>
    <property type="project" value="UniProtKB-SubCell"/>
</dbReference>
<dbReference type="InterPro" id="IPR012338">
    <property type="entry name" value="Beta-lactam/transpept-like"/>
</dbReference>
<evidence type="ECO:0000256" key="10">
    <source>
        <dbReference type="ARBA" id="ARBA00022984"/>
    </source>
</evidence>
<evidence type="ECO:0000256" key="6">
    <source>
        <dbReference type="ARBA" id="ARBA00022670"/>
    </source>
</evidence>
<proteinExistence type="predicted"/>
<dbReference type="Gene3D" id="3.90.1310.10">
    <property type="entry name" value="Penicillin-binding protein 2a (Domain 2)"/>
    <property type="match status" value="1"/>
</dbReference>
<dbReference type="GO" id="GO:0071972">
    <property type="term" value="F:peptidoglycan L,D-transpeptidase activity"/>
    <property type="evidence" value="ECO:0007669"/>
    <property type="project" value="TreeGrafter"/>
</dbReference>
<evidence type="ECO:0000313" key="18">
    <source>
        <dbReference type="EMBL" id="RMA43756.1"/>
    </source>
</evidence>
<evidence type="ECO:0000259" key="17">
    <source>
        <dbReference type="Pfam" id="PF03717"/>
    </source>
</evidence>
<evidence type="ECO:0000256" key="12">
    <source>
        <dbReference type="ARBA" id="ARBA00023136"/>
    </source>
</evidence>
<evidence type="ECO:0000256" key="5">
    <source>
        <dbReference type="ARBA" id="ARBA00022645"/>
    </source>
</evidence>
<dbReference type="RefSeq" id="WP_121896347.1">
    <property type="nucleotide sequence ID" value="NZ_RCNT01000001.1"/>
</dbReference>
<dbReference type="Pfam" id="PF03717">
    <property type="entry name" value="PBP_dimer"/>
    <property type="match status" value="1"/>
</dbReference>
<dbReference type="InterPro" id="IPR050515">
    <property type="entry name" value="Beta-lactam/transpept"/>
</dbReference>
<dbReference type="InterPro" id="IPR001460">
    <property type="entry name" value="PCN-bd_Tpept"/>
</dbReference>
<keyword evidence="10" id="KW-0573">Peptidoglycan synthesis</keyword>
<comment type="subcellular location">
    <subcellularLocation>
        <location evidence="2">Cell membrane</location>
    </subcellularLocation>
    <subcellularLocation>
        <location evidence="1">Membrane</location>
        <topology evidence="1">Single-pass membrane protein</topology>
    </subcellularLocation>
</comment>
<comment type="caution">
    <text evidence="18">The sequence shown here is derived from an EMBL/GenBank/DDBJ whole genome shotgun (WGS) entry which is preliminary data.</text>
</comment>
<dbReference type="SUPFAM" id="SSF56519">
    <property type="entry name" value="Penicillin binding protein dimerisation domain"/>
    <property type="match status" value="1"/>
</dbReference>
<evidence type="ECO:0000256" key="11">
    <source>
        <dbReference type="ARBA" id="ARBA00022989"/>
    </source>
</evidence>
<keyword evidence="5" id="KW-0121">Carboxypeptidase</keyword>
<keyword evidence="8" id="KW-0378">Hydrolase</keyword>
<dbReference type="GO" id="GO:0008360">
    <property type="term" value="P:regulation of cell shape"/>
    <property type="evidence" value="ECO:0007669"/>
    <property type="project" value="UniProtKB-KW"/>
</dbReference>
<evidence type="ECO:0000256" key="7">
    <source>
        <dbReference type="ARBA" id="ARBA00022692"/>
    </source>
</evidence>
<reference evidence="18 19" key="1">
    <citation type="submission" date="2018-10" db="EMBL/GenBank/DDBJ databases">
        <authorList>
            <person name="Jung H.S."/>
            <person name="Jeon C.O."/>
        </authorList>
    </citation>
    <scope>NUCLEOTIDE SEQUENCE [LARGE SCALE GENOMIC DNA]</scope>
    <source>
        <strain evidence="18 19">MA-7-27</strain>
    </source>
</reference>
<evidence type="ECO:0000256" key="8">
    <source>
        <dbReference type="ARBA" id="ARBA00022801"/>
    </source>
</evidence>
<protein>
    <submittedName>
        <fullName evidence="18">Penicillin-binding protein 2</fullName>
    </submittedName>
</protein>
<keyword evidence="19" id="KW-1185">Reference proteome</keyword>
<dbReference type="InterPro" id="IPR005311">
    <property type="entry name" value="PBP_dimer"/>
</dbReference>
<dbReference type="AlphaFoldDB" id="A0A3L9YCL8"/>
<feature type="domain" description="Penicillin-binding protein dimerisation" evidence="17">
    <location>
        <begin position="63"/>
        <end position="236"/>
    </location>
</feature>
<keyword evidence="6" id="KW-0645">Protease</keyword>
<dbReference type="Proteomes" id="UP000281343">
    <property type="component" value="Unassembled WGS sequence"/>
</dbReference>
<keyword evidence="11 15" id="KW-1133">Transmembrane helix</keyword>